<dbReference type="Proteomes" id="UP001081283">
    <property type="component" value="Unassembled WGS sequence"/>
</dbReference>
<proteinExistence type="predicted"/>
<evidence type="ECO:0000313" key="3">
    <source>
        <dbReference type="EMBL" id="MCY0095266.1"/>
    </source>
</evidence>
<dbReference type="Pfam" id="PF19029">
    <property type="entry name" value="DUF883_C"/>
    <property type="match status" value="1"/>
</dbReference>
<protein>
    <recommendedName>
        <fullName evidence="2">DUF883 domain-containing protein</fullName>
    </recommendedName>
</protein>
<comment type="caution">
    <text evidence="3">The sequence shown here is derived from an EMBL/GenBank/DDBJ whole genome shotgun (WGS) entry which is preliminary data.</text>
</comment>
<gene>
    <name evidence="3" type="ORF">OEG82_14725</name>
</gene>
<reference evidence="3" key="1">
    <citation type="submission" date="2022-10" db="EMBL/GenBank/DDBJ databases">
        <title>Hoeflea sp. J2-29, isolated from marine algae.</title>
        <authorList>
            <person name="Kristyanto S."/>
            <person name="Kim J.M."/>
            <person name="Jeon C.O."/>
        </authorList>
    </citation>
    <scope>NUCLEOTIDE SEQUENCE</scope>
    <source>
        <strain evidence="3">J2-29</strain>
    </source>
</reference>
<accession>A0ABT3YH88</accession>
<keyword evidence="1" id="KW-1133">Transmembrane helix</keyword>
<evidence type="ECO:0000256" key="1">
    <source>
        <dbReference type="SAM" id="Phobius"/>
    </source>
</evidence>
<organism evidence="3 4">
    <name type="scientific">Hoeflea ulvae</name>
    <dbReference type="NCBI Taxonomy" id="2983764"/>
    <lineage>
        <taxon>Bacteria</taxon>
        <taxon>Pseudomonadati</taxon>
        <taxon>Pseudomonadota</taxon>
        <taxon>Alphaproteobacteria</taxon>
        <taxon>Hyphomicrobiales</taxon>
        <taxon>Rhizobiaceae</taxon>
        <taxon>Hoeflea</taxon>
    </lineage>
</organism>
<dbReference type="EMBL" id="JAOVZQ010000001">
    <property type="protein sequence ID" value="MCY0095266.1"/>
    <property type="molecule type" value="Genomic_DNA"/>
</dbReference>
<sequence length="109" mass="11375">MALGKSTRDDKSNPMVDDIAERTARIREELAALGEALAGAGALKAGVAREAAESRVDEILRNGEKLVSEMSGQLSSAERKVSAGVRDNPLQAVGIAVAAGFLAALVMRR</sequence>
<evidence type="ECO:0000259" key="2">
    <source>
        <dbReference type="Pfam" id="PF19029"/>
    </source>
</evidence>
<evidence type="ECO:0000313" key="4">
    <source>
        <dbReference type="Proteomes" id="UP001081283"/>
    </source>
</evidence>
<dbReference type="RefSeq" id="WP_267613155.1">
    <property type="nucleotide sequence ID" value="NZ_JAOVZQ010000001.1"/>
</dbReference>
<name>A0ABT3YH88_9HYPH</name>
<feature type="domain" description="DUF883" evidence="2">
    <location>
        <begin position="85"/>
        <end position="107"/>
    </location>
</feature>
<keyword evidence="4" id="KW-1185">Reference proteome</keyword>
<keyword evidence="1" id="KW-0812">Transmembrane</keyword>
<keyword evidence="1" id="KW-0472">Membrane</keyword>
<feature type="transmembrane region" description="Helical" evidence="1">
    <location>
        <begin position="89"/>
        <end position="107"/>
    </location>
</feature>
<dbReference type="InterPro" id="IPR043605">
    <property type="entry name" value="DUF883_C"/>
</dbReference>